<evidence type="ECO:0000313" key="1">
    <source>
        <dbReference type="EMBL" id="CAI8003614.1"/>
    </source>
</evidence>
<reference evidence="1" key="1">
    <citation type="submission" date="2023-03" db="EMBL/GenBank/DDBJ databases">
        <authorList>
            <person name="Steffen K."/>
            <person name="Cardenas P."/>
        </authorList>
    </citation>
    <scope>NUCLEOTIDE SEQUENCE</scope>
</reference>
<proteinExistence type="predicted"/>
<organism evidence="1 2">
    <name type="scientific">Geodia barretti</name>
    <name type="common">Barrett's horny sponge</name>
    <dbReference type="NCBI Taxonomy" id="519541"/>
    <lineage>
        <taxon>Eukaryota</taxon>
        <taxon>Metazoa</taxon>
        <taxon>Porifera</taxon>
        <taxon>Demospongiae</taxon>
        <taxon>Heteroscleromorpha</taxon>
        <taxon>Tetractinellida</taxon>
        <taxon>Astrophorina</taxon>
        <taxon>Geodiidae</taxon>
        <taxon>Geodia</taxon>
    </lineage>
</organism>
<dbReference type="Proteomes" id="UP001174909">
    <property type="component" value="Unassembled WGS sequence"/>
</dbReference>
<accession>A0AA35R5F5</accession>
<protein>
    <submittedName>
        <fullName evidence="1">Uncharacterized protein</fullName>
    </submittedName>
</protein>
<comment type="caution">
    <text evidence="1">The sequence shown here is derived from an EMBL/GenBank/DDBJ whole genome shotgun (WGS) entry which is preliminary data.</text>
</comment>
<name>A0AA35R5F5_GEOBA</name>
<feature type="non-terminal residue" evidence="1">
    <location>
        <position position="1"/>
    </location>
</feature>
<keyword evidence="2" id="KW-1185">Reference proteome</keyword>
<evidence type="ECO:0000313" key="2">
    <source>
        <dbReference type="Proteomes" id="UP001174909"/>
    </source>
</evidence>
<dbReference type="EMBL" id="CASHTH010000526">
    <property type="protein sequence ID" value="CAI8003614.1"/>
    <property type="molecule type" value="Genomic_DNA"/>
</dbReference>
<gene>
    <name evidence="1" type="ORF">GBAR_LOCUS3695</name>
</gene>
<sequence length="69" mass="8044">FVGRRTKGKRRGITALRNSAGGKLEVLKRHYQQLGTCSVQPLMIVGKRKWIRKCVIFQQIVWEMCWIGK</sequence>
<dbReference type="AlphaFoldDB" id="A0AA35R5F5"/>